<dbReference type="RefSeq" id="WP_263713126.1">
    <property type="nucleotide sequence ID" value="NZ_JAOWKX010000007.1"/>
</dbReference>
<proteinExistence type="predicted"/>
<sequence>MIKNTIQSSHVVVGVIAGTMTDTQFGLNYLESQNTVGFGLSISHTPQAQTNLQALDRITLTELVEQTITTLVNEGVNCIMIYCNSLSGAIDLERIHAFSPVPVVTPLEVYQNLTHQYRNFGLLAANCQSCANIEKNILATNPTAKVIGIGNLQIVEDIEAGLDPDMIVNLHALRELTSALVKSGVQILILGCTHFDYIYDALDSVTHDIRLFLPSEKMLENLQRRVEISPTQLSVT</sequence>
<dbReference type="SUPFAM" id="SSF53681">
    <property type="entry name" value="Aspartate/glutamate racemase"/>
    <property type="match status" value="1"/>
</dbReference>
<accession>A0ABT3AC35</accession>
<dbReference type="EMBL" id="JAOWKX010000007">
    <property type="protein sequence ID" value="MCV2885847.1"/>
    <property type="molecule type" value="Genomic_DNA"/>
</dbReference>
<gene>
    <name evidence="1" type="ORF">OE749_14205</name>
</gene>
<dbReference type="InterPro" id="IPR001920">
    <property type="entry name" value="Asp/Glu_race"/>
</dbReference>
<dbReference type="InterPro" id="IPR015942">
    <property type="entry name" value="Asp/Glu/hydantoin_racemase"/>
</dbReference>
<dbReference type="Proteomes" id="UP001652504">
    <property type="component" value="Unassembled WGS sequence"/>
</dbReference>
<evidence type="ECO:0000313" key="1">
    <source>
        <dbReference type="EMBL" id="MCV2885847.1"/>
    </source>
</evidence>
<organism evidence="1 2">
    <name type="scientific">Fluctibacter corallii</name>
    <dbReference type="NCBI Taxonomy" id="2984329"/>
    <lineage>
        <taxon>Bacteria</taxon>
        <taxon>Pseudomonadati</taxon>
        <taxon>Pseudomonadota</taxon>
        <taxon>Gammaproteobacteria</taxon>
        <taxon>Alteromonadales</taxon>
        <taxon>Alteromonadaceae</taxon>
        <taxon>Fluctibacter</taxon>
    </lineage>
</organism>
<keyword evidence="2" id="KW-1185">Reference proteome</keyword>
<reference evidence="1 2" key="1">
    <citation type="submission" date="2022-10" db="EMBL/GenBank/DDBJ databases">
        <title>Aestuariibacter sp. AA17 isolated from Montipora capitata coral fragment.</title>
        <authorList>
            <person name="Emsley S.A."/>
            <person name="Pfannmuller K.M."/>
            <person name="Loughran R.M."/>
            <person name="Shlafstein M."/>
            <person name="Papke E."/>
            <person name="Saw J.H."/>
            <person name="Ushijima B."/>
            <person name="Videau P."/>
        </authorList>
    </citation>
    <scope>NUCLEOTIDE SEQUENCE [LARGE SCALE GENOMIC DNA]</scope>
    <source>
        <strain evidence="1 2">AA17</strain>
    </source>
</reference>
<comment type="caution">
    <text evidence="1">The sequence shown here is derived from an EMBL/GenBank/DDBJ whole genome shotgun (WGS) entry which is preliminary data.</text>
</comment>
<dbReference type="Pfam" id="PF01177">
    <property type="entry name" value="Asp_Glu_race"/>
    <property type="match status" value="1"/>
</dbReference>
<protein>
    <submittedName>
        <fullName evidence="1">Aspartate/glutamate racemase family protein</fullName>
    </submittedName>
</protein>
<dbReference type="Gene3D" id="3.40.50.1860">
    <property type="match status" value="1"/>
</dbReference>
<evidence type="ECO:0000313" key="2">
    <source>
        <dbReference type="Proteomes" id="UP001652504"/>
    </source>
</evidence>
<name>A0ABT3AC35_9ALTE</name>